<dbReference type="EMBL" id="WJBH02000001">
    <property type="protein sequence ID" value="KAI9565122.1"/>
    <property type="molecule type" value="Genomic_DNA"/>
</dbReference>
<accession>A0AAD5L322</accession>
<feature type="compositionally biased region" description="Basic and acidic residues" evidence="1">
    <location>
        <begin position="198"/>
        <end position="212"/>
    </location>
</feature>
<comment type="caution">
    <text evidence="2">The sequence shown here is derived from an EMBL/GenBank/DDBJ whole genome shotgun (WGS) entry which is preliminary data.</text>
</comment>
<feature type="compositionally biased region" description="Low complexity" evidence="1">
    <location>
        <begin position="111"/>
        <end position="132"/>
    </location>
</feature>
<dbReference type="PANTHER" id="PTHR46903">
    <property type="entry name" value="C2H2-TYPE DOMAIN-CONTAINING PROTEIN"/>
    <property type="match status" value="1"/>
</dbReference>
<dbReference type="Proteomes" id="UP000820818">
    <property type="component" value="Linkage Group LG1"/>
</dbReference>
<feature type="region of interest" description="Disordered" evidence="1">
    <location>
        <begin position="110"/>
        <end position="212"/>
    </location>
</feature>
<dbReference type="AlphaFoldDB" id="A0AAD5L322"/>
<reference evidence="2 3" key="1">
    <citation type="submission" date="2022-05" db="EMBL/GenBank/DDBJ databases">
        <title>A multi-omics perspective on studying reproductive biology in Daphnia sinensis.</title>
        <authorList>
            <person name="Jia J."/>
        </authorList>
    </citation>
    <scope>NUCLEOTIDE SEQUENCE [LARGE SCALE GENOMIC DNA]</scope>
    <source>
        <strain evidence="2 3">WSL</strain>
    </source>
</reference>
<organism evidence="2 3">
    <name type="scientific">Daphnia sinensis</name>
    <dbReference type="NCBI Taxonomy" id="1820382"/>
    <lineage>
        <taxon>Eukaryota</taxon>
        <taxon>Metazoa</taxon>
        <taxon>Ecdysozoa</taxon>
        <taxon>Arthropoda</taxon>
        <taxon>Crustacea</taxon>
        <taxon>Branchiopoda</taxon>
        <taxon>Diplostraca</taxon>
        <taxon>Cladocera</taxon>
        <taxon>Anomopoda</taxon>
        <taxon>Daphniidae</taxon>
        <taxon>Daphnia</taxon>
        <taxon>Daphnia similis group</taxon>
    </lineage>
</organism>
<feature type="compositionally biased region" description="Basic and acidic residues" evidence="1">
    <location>
        <begin position="170"/>
        <end position="188"/>
    </location>
</feature>
<feature type="compositionally biased region" description="Basic and acidic residues" evidence="1">
    <location>
        <begin position="140"/>
        <end position="163"/>
    </location>
</feature>
<gene>
    <name evidence="2" type="ORF">GHT06_008891</name>
</gene>
<evidence type="ECO:0000256" key="1">
    <source>
        <dbReference type="SAM" id="MobiDB-lite"/>
    </source>
</evidence>
<sequence>MATSIPVYDAENPLTPEVIAKLEGDRTITRRKITTICREVESTIDATGSIGSLMIMLTKIRTLLATHEQLSETLIAHATSDDEVDKQFQAQLKYLRKVEDTAAAIKAYRVSQNDASSSTASSVASMKSSRISQRGPPSETQRKLRELDEEKKRKKVEVDEANEKATQAKQELERLETELEKLEVDNWKLRQPASPAEDGLHRQKMGVEGKRR</sequence>
<keyword evidence="3" id="KW-1185">Reference proteome</keyword>
<evidence type="ECO:0000313" key="3">
    <source>
        <dbReference type="Proteomes" id="UP000820818"/>
    </source>
</evidence>
<proteinExistence type="predicted"/>
<dbReference type="PANTHER" id="PTHR46903:SF1">
    <property type="entry name" value="CCHC-TYPE DOMAIN-CONTAINING PROTEIN"/>
    <property type="match status" value="1"/>
</dbReference>
<evidence type="ECO:0000313" key="2">
    <source>
        <dbReference type="EMBL" id="KAI9565122.1"/>
    </source>
</evidence>
<name>A0AAD5L322_9CRUS</name>
<protein>
    <submittedName>
        <fullName evidence="2">Uncharacterized protein</fullName>
    </submittedName>
</protein>